<accession>A0A392SZ31</accession>
<proteinExistence type="predicted"/>
<evidence type="ECO:0000313" key="1">
    <source>
        <dbReference type="EMBL" id="MCI54111.1"/>
    </source>
</evidence>
<reference evidence="1 2" key="1">
    <citation type="journal article" date="2018" name="Front. Plant Sci.">
        <title>Red Clover (Trifolium pratense) and Zigzag Clover (T. medium) - A Picture of Genomic Similarities and Differences.</title>
        <authorList>
            <person name="Dluhosova J."/>
            <person name="Istvanek J."/>
            <person name="Nedelnik J."/>
            <person name="Repkova J."/>
        </authorList>
    </citation>
    <scope>NUCLEOTIDE SEQUENCE [LARGE SCALE GENOMIC DNA]</scope>
    <source>
        <strain evidence="2">cv. 10/8</strain>
        <tissue evidence="1">Leaf</tissue>
    </source>
</reference>
<name>A0A392SZ31_9FABA</name>
<evidence type="ECO:0000313" key="2">
    <source>
        <dbReference type="Proteomes" id="UP000265520"/>
    </source>
</evidence>
<keyword evidence="2" id="KW-1185">Reference proteome</keyword>
<comment type="caution">
    <text evidence="1">The sequence shown here is derived from an EMBL/GenBank/DDBJ whole genome shotgun (WGS) entry which is preliminary data.</text>
</comment>
<protein>
    <submittedName>
        <fullName evidence="1">Uncharacterized protein</fullName>
    </submittedName>
</protein>
<organism evidence="1 2">
    <name type="scientific">Trifolium medium</name>
    <dbReference type="NCBI Taxonomy" id="97028"/>
    <lineage>
        <taxon>Eukaryota</taxon>
        <taxon>Viridiplantae</taxon>
        <taxon>Streptophyta</taxon>
        <taxon>Embryophyta</taxon>
        <taxon>Tracheophyta</taxon>
        <taxon>Spermatophyta</taxon>
        <taxon>Magnoliopsida</taxon>
        <taxon>eudicotyledons</taxon>
        <taxon>Gunneridae</taxon>
        <taxon>Pentapetalae</taxon>
        <taxon>rosids</taxon>
        <taxon>fabids</taxon>
        <taxon>Fabales</taxon>
        <taxon>Fabaceae</taxon>
        <taxon>Papilionoideae</taxon>
        <taxon>50 kb inversion clade</taxon>
        <taxon>NPAAA clade</taxon>
        <taxon>Hologalegina</taxon>
        <taxon>IRL clade</taxon>
        <taxon>Trifolieae</taxon>
        <taxon>Trifolium</taxon>
    </lineage>
</organism>
<dbReference type="Proteomes" id="UP000265520">
    <property type="component" value="Unassembled WGS sequence"/>
</dbReference>
<dbReference type="AlphaFoldDB" id="A0A392SZ31"/>
<sequence>ICSVEVPGKTEETKVEHSSDLVKKDCRWKGRKGKEVFIGVKVDEKLKRSNIHWIEKNFETRARVDDTHATGGEVSKWD</sequence>
<dbReference type="EMBL" id="LXQA010474448">
    <property type="protein sequence ID" value="MCI54111.1"/>
    <property type="molecule type" value="Genomic_DNA"/>
</dbReference>
<feature type="non-terminal residue" evidence="1">
    <location>
        <position position="1"/>
    </location>
</feature>